<evidence type="ECO:0000313" key="2">
    <source>
        <dbReference type="Proteomes" id="UP001153714"/>
    </source>
</evidence>
<dbReference type="Proteomes" id="UP001153714">
    <property type="component" value="Chromosome 4"/>
</dbReference>
<organism evidence="1 2">
    <name type="scientific">Diatraea saccharalis</name>
    <name type="common">sugarcane borer</name>
    <dbReference type="NCBI Taxonomy" id="40085"/>
    <lineage>
        <taxon>Eukaryota</taxon>
        <taxon>Metazoa</taxon>
        <taxon>Ecdysozoa</taxon>
        <taxon>Arthropoda</taxon>
        <taxon>Hexapoda</taxon>
        <taxon>Insecta</taxon>
        <taxon>Pterygota</taxon>
        <taxon>Neoptera</taxon>
        <taxon>Endopterygota</taxon>
        <taxon>Lepidoptera</taxon>
        <taxon>Glossata</taxon>
        <taxon>Ditrysia</taxon>
        <taxon>Pyraloidea</taxon>
        <taxon>Crambidae</taxon>
        <taxon>Crambinae</taxon>
        <taxon>Diatraea</taxon>
    </lineage>
</organism>
<reference evidence="1" key="1">
    <citation type="submission" date="2021-12" db="EMBL/GenBank/DDBJ databases">
        <authorList>
            <person name="King R."/>
        </authorList>
    </citation>
    <scope>NUCLEOTIDE SEQUENCE</scope>
</reference>
<dbReference type="AlphaFoldDB" id="A0A9N9R932"/>
<sequence length="35" mass="3989">MTTSRSIPNFILSFACVFRLNISLSVKRKLATLFL</sequence>
<gene>
    <name evidence="1" type="ORF">DIATSA_LOCUS9555</name>
</gene>
<evidence type="ECO:0000313" key="1">
    <source>
        <dbReference type="EMBL" id="CAG9791975.1"/>
    </source>
</evidence>
<dbReference type="EMBL" id="OU893335">
    <property type="protein sequence ID" value="CAG9791975.1"/>
    <property type="molecule type" value="Genomic_DNA"/>
</dbReference>
<name>A0A9N9R932_9NEOP</name>
<proteinExistence type="predicted"/>
<keyword evidence="2" id="KW-1185">Reference proteome</keyword>
<accession>A0A9N9R932</accession>
<reference evidence="1" key="2">
    <citation type="submission" date="2022-10" db="EMBL/GenBank/DDBJ databases">
        <authorList>
            <consortium name="ENA_rothamsted_submissions"/>
            <consortium name="culmorum"/>
            <person name="King R."/>
        </authorList>
    </citation>
    <scope>NUCLEOTIDE SEQUENCE</scope>
</reference>
<protein>
    <submittedName>
        <fullName evidence="1">Uncharacterized protein</fullName>
    </submittedName>
</protein>
<dbReference type="PROSITE" id="PS51257">
    <property type="entry name" value="PROKAR_LIPOPROTEIN"/>
    <property type="match status" value="1"/>
</dbReference>